<sequence length="90" mass="10461">MSRDNYHQLSHLPHIPHQQQPPKQQQTRTCIPLDMLKSSLTSLSRCWHHNPSSNPRDPFEKKYTHTPTHAATSYLKTTTTRTMQTANDII</sequence>
<reference evidence="2" key="2">
    <citation type="submission" date="2023-05" db="EMBL/GenBank/DDBJ databases">
        <authorList>
            <consortium name="Lawrence Berkeley National Laboratory"/>
            <person name="Steindorff A."/>
            <person name="Hensen N."/>
            <person name="Bonometti L."/>
            <person name="Westerberg I."/>
            <person name="Brannstrom I.O."/>
            <person name="Guillou S."/>
            <person name="Cros-Aarteil S."/>
            <person name="Calhoun S."/>
            <person name="Haridas S."/>
            <person name="Kuo A."/>
            <person name="Mondo S."/>
            <person name="Pangilinan J."/>
            <person name="Riley R."/>
            <person name="Labutti K."/>
            <person name="Andreopoulos B."/>
            <person name="Lipzen A."/>
            <person name="Chen C."/>
            <person name="Yanf M."/>
            <person name="Daum C."/>
            <person name="Ng V."/>
            <person name="Clum A."/>
            <person name="Ohm R."/>
            <person name="Martin F."/>
            <person name="Silar P."/>
            <person name="Natvig D."/>
            <person name="Lalanne C."/>
            <person name="Gautier V."/>
            <person name="Ament-Velasquez S.L."/>
            <person name="Kruys A."/>
            <person name="Hutchinson M.I."/>
            <person name="Powell A.J."/>
            <person name="Barry K."/>
            <person name="Miller A.N."/>
            <person name="Grigoriev I.V."/>
            <person name="Debuchy R."/>
            <person name="Gladieux P."/>
            <person name="Thoren M.H."/>
            <person name="Johannesson H."/>
        </authorList>
    </citation>
    <scope>NUCLEOTIDE SEQUENCE</scope>
    <source>
        <strain evidence="2">CBS 103.79</strain>
    </source>
</reference>
<keyword evidence="3" id="KW-1185">Reference proteome</keyword>
<reference evidence="2" key="1">
    <citation type="journal article" date="2023" name="Mol. Phylogenet. Evol.">
        <title>Genome-scale phylogeny and comparative genomics of the fungal order Sordariales.</title>
        <authorList>
            <person name="Hensen N."/>
            <person name="Bonometti L."/>
            <person name="Westerberg I."/>
            <person name="Brannstrom I.O."/>
            <person name="Guillou S."/>
            <person name="Cros-Aarteil S."/>
            <person name="Calhoun S."/>
            <person name="Haridas S."/>
            <person name="Kuo A."/>
            <person name="Mondo S."/>
            <person name="Pangilinan J."/>
            <person name="Riley R."/>
            <person name="LaButti K."/>
            <person name="Andreopoulos B."/>
            <person name="Lipzen A."/>
            <person name="Chen C."/>
            <person name="Yan M."/>
            <person name="Daum C."/>
            <person name="Ng V."/>
            <person name="Clum A."/>
            <person name="Steindorff A."/>
            <person name="Ohm R.A."/>
            <person name="Martin F."/>
            <person name="Silar P."/>
            <person name="Natvig D.O."/>
            <person name="Lalanne C."/>
            <person name="Gautier V."/>
            <person name="Ament-Velasquez S.L."/>
            <person name="Kruys A."/>
            <person name="Hutchinson M.I."/>
            <person name="Powell A.J."/>
            <person name="Barry K."/>
            <person name="Miller A.N."/>
            <person name="Grigoriev I.V."/>
            <person name="Debuchy R."/>
            <person name="Gladieux P."/>
            <person name="Hiltunen Thoren M."/>
            <person name="Johannesson H."/>
        </authorList>
    </citation>
    <scope>NUCLEOTIDE SEQUENCE</scope>
    <source>
        <strain evidence="2">CBS 103.79</strain>
    </source>
</reference>
<comment type="caution">
    <text evidence="2">The sequence shown here is derived from an EMBL/GenBank/DDBJ whole genome shotgun (WGS) entry which is preliminary data.</text>
</comment>
<evidence type="ECO:0000256" key="1">
    <source>
        <dbReference type="SAM" id="MobiDB-lite"/>
    </source>
</evidence>
<feature type="compositionally biased region" description="Low complexity" evidence="1">
    <location>
        <begin position="7"/>
        <end position="26"/>
    </location>
</feature>
<name>A0AAN6RQZ5_9PEZI</name>
<proteinExistence type="predicted"/>
<feature type="region of interest" description="Disordered" evidence="1">
    <location>
        <begin position="1"/>
        <end position="28"/>
    </location>
</feature>
<dbReference type="EMBL" id="MU855768">
    <property type="protein sequence ID" value="KAK3899569.1"/>
    <property type="molecule type" value="Genomic_DNA"/>
</dbReference>
<dbReference type="AlphaFoldDB" id="A0AAN6RQZ5"/>
<protein>
    <submittedName>
        <fullName evidence="2">Uncharacterized protein</fullName>
    </submittedName>
</protein>
<dbReference type="Proteomes" id="UP001303889">
    <property type="component" value="Unassembled WGS sequence"/>
</dbReference>
<accession>A0AAN6RQZ5</accession>
<evidence type="ECO:0000313" key="2">
    <source>
        <dbReference type="EMBL" id="KAK3899569.1"/>
    </source>
</evidence>
<organism evidence="2 3">
    <name type="scientific">Staphylotrichum tortipilum</name>
    <dbReference type="NCBI Taxonomy" id="2831512"/>
    <lineage>
        <taxon>Eukaryota</taxon>
        <taxon>Fungi</taxon>
        <taxon>Dikarya</taxon>
        <taxon>Ascomycota</taxon>
        <taxon>Pezizomycotina</taxon>
        <taxon>Sordariomycetes</taxon>
        <taxon>Sordariomycetidae</taxon>
        <taxon>Sordariales</taxon>
        <taxon>Chaetomiaceae</taxon>
        <taxon>Staphylotrichum</taxon>
    </lineage>
</organism>
<evidence type="ECO:0000313" key="3">
    <source>
        <dbReference type="Proteomes" id="UP001303889"/>
    </source>
</evidence>
<gene>
    <name evidence="2" type="ORF">C8A05DRAFT_36815</name>
</gene>